<sequence length="439" mass="50402">MRKPNPLQDANFCSRLFFWWLNPLFKIGHKRRLEEDDMYSVLLEDRSQHLGEELQGYWDQEVLRAEKGVREPSLTKAIINCHWKSCLVLGIFILLEEGTRVVQPIFLGKMINYVENSNRTDSATLHEAYGYAAGLSTSVLVWAVLHHLYFYHIQRVGMRLRVAVCHMIYRKVLRLNSLAMGKTTTGQIVNLLSNDVNRFDQVITASQVFVVVTLYEALLFTSTLYFPMAIDKVSQAIVSIQRIKNFLLLDERSQLNTQLPSDDKTIVHMKDFTGFWDKSSLLHALLGELPPSQGQVIVHGRIMYVSQQPWVFSGTVRSNILFGKKYEEERYEKVIQACALEEDLQLLKENDLTEIGERGTLLSEGQKAWVSLARAVYQDADIYLLDDPLSTVDAGVSRHLFKQCVRQALKEKITILVTHQLQYLKDACQILILKDVSSF</sequence>
<reference evidence="1" key="1">
    <citation type="submission" date="2023-05" db="EMBL/GenBank/DDBJ databases">
        <authorList>
            <consortium name="ELIXIR-Norway"/>
        </authorList>
    </citation>
    <scope>NUCLEOTIDE SEQUENCE</scope>
</reference>
<name>A0AC60A9Q1_RANTA</name>
<organism evidence="1 2">
    <name type="scientific">Rangifer tarandus platyrhynchus</name>
    <name type="common">Svalbard reindeer</name>
    <dbReference type="NCBI Taxonomy" id="3082113"/>
    <lineage>
        <taxon>Eukaryota</taxon>
        <taxon>Metazoa</taxon>
        <taxon>Chordata</taxon>
        <taxon>Craniata</taxon>
        <taxon>Vertebrata</taxon>
        <taxon>Euteleostomi</taxon>
        <taxon>Mammalia</taxon>
        <taxon>Eutheria</taxon>
        <taxon>Laurasiatheria</taxon>
        <taxon>Artiodactyla</taxon>
        <taxon>Ruminantia</taxon>
        <taxon>Pecora</taxon>
        <taxon>Cervidae</taxon>
        <taxon>Odocoileinae</taxon>
        <taxon>Rangifer</taxon>
    </lineage>
</organism>
<dbReference type="Proteomes" id="UP001162501">
    <property type="component" value="Chromosome 8"/>
</dbReference>
<proteinExistence type="predicted"/>
<accession>A0AC60A9Q1</accession>
<protein>
    <submittedName>
        <fullName evidence="1">Uncharacterized protein</fullName>
    </submittedName>
</protein>
<evidence type="ECO:0000313" key="1">
    <source>
        <dbReference type="EMBL" id="CAN0562567.1"/>
    </source>
</evidence>
<reference evidence="1" key="2">
    <citation type="submission" date="2025-03" db="EMBL/GenBank/DDBJ databases">
        <authorList>
            <consortium name="ELIXIR-Norway"/>
            <consortium name="Elixir Norway"/>
        </authorList>
    </citation>
    <scope>NUCLEOTIDE SEQUENCE</scope>
</reference>
<evidence type="ECO:0000313" key="2">
    <source>
        <dbReference type="Proteomes" id="UP001162501"/>
    </source>
</evidence>
<dbReference type="EMBL" id="OX596092">
    <property type="protein sequence ID" value="CAN0562567.1"/>
    <property type="molecule type" value="Genomic_DNA"/>
</dbReference>
<gene>
    <name evidence="1" type="ORF">MRATA1EN22A_LOCUS27375</name>
</gene>